<dbReference type="GO" id="GO:0009055">
    <property type="term" value="F:electron transfer activity"/>
    <property type="evidence" value="ECO:0007669"/>
    <property type="project" value="InterPro"/>
</dbReference>
<dbReference type="Gene3D" id="1.20.120.10">
    <property type="entry name" value="Cytochrome c/b562"/>
    <property type="match status" value="1"/>
</dbReference>
<dbReference type="PROSITE" id="PS51009">
    <property type="entry name" value="CYTCII"/>
    <property type="match status" value="1"/>
</dbReference>
<dbReference type="Pfam" id="PF01322">
    <property type="entry name" value="Cytochrom_C_2"/>
    <property type="match status" value="1"/>
</dbReference>
<organism evidence="1 2">
    <name type="scientific">Aminobacter anthyllidis</name>
    <dbReference type="NCBI Taxonomy" id="1035067"/>
    <lineage>
        <taxon>Bacteria</taxon>
        <taxon>Pseudomonadati</taxon>
        <taxon>Pseudomonadota</taxon>
        <taxon>Alphaproteobacteria</taxon>
        <taxon>Hyphomicrobiales</taxon>
        <taxon>Phyllobacteriaceae</taxon>
        <taxon>Aminobacter</taxon>
    </lineage>
</organism>
<keyword evidence="2" id="KW-1185">Reference proteome</keyword>
<dbReference type="GO" id="GO:0020037">
    <property type="term" value="F:heme binding"/>
    <property type="evidence" value="ECO:0007669"/>
    <property type="project" value="InterPro"/>
</dbReference>
<reference evidence="1" key="1">
    <citation type="journal article" date="2021" name="Microorganisms">
        <title>Phylogenomic Reconstruction and Metabolic Potential of the Genus Aminobacter.</title>
        <authorList>
            <person name="Artuso I."/>
            <person name="Turrini P."/>
            <person name="Pirolo M."/>
            <person name="Lugli G.A."/>
            <person name="Ventura M."/>
            <person name="Visca P."/>
        </authorList>
    </citation>
    <scope>NUCLEOTIDE SEQUENCE</scope>
    <source>
        <strain evidence="1">LMG 26462</strain>
    </source>
</reference>
<evidence type="ECO:0000313" key="1">
    <source>
        <dbReference type="EMBL" id="MBT1155857.1"/>
    </source>
</evidence>
<dbReference type="GO" id="GO:0005506">
    <property type="term" value="F:iron ion binding"/>
    <property type="evidence" value="ECO:0007669"/>
    <property type="project" value="InterPro"/>
</dbReference>
<dbReference type="EMBL" id="JAFLWW010000003">
    <property type="protein sequence ID" value="MBT1155857.1"/>
    <property type="molecule type" value="Genomic_DNA"/>
</dbReference>
<comment type="caution">
    <text evidence="1">The sequence shown here is derived from an EMBL/GenBank/DDBJ whole genome shotgun (WGS) entry which is preliminary data.</text>
</comment>
<dbReference type="InterPro" id="IPR002321">
    <property type="entry name" value="Cyt_c_II"/>
</dbReference>
<evidence type="ECO:0000313" key="2">
    <source>
        <dbReference type="Proteomes" id="UP001138921"/>
    </source>
</evidence>
<gene>
    <name evidence="1" type="ORF">J1C56_09665</name>
</gene>
<name>A0A9X1AAD6_9HYPH</name>
<dbReference type="RefSeq" id="WP_214388401.1">
    <property type="nucleotide sequence ID" value="NZ_JAFLWW010000003.1"/>
</dbReference>
<dbReference type="GO" id="GO:0022900">
    <property type="term" value="P:electron transport chain"/>
    <property type="evidence" value="ECO:0007669"/>
    <property type="project" value="InterPro"/>
</dbReference>
<protein>
    <submittedName>
        <fullName evidence="1">Cytochrome c</fullName>
    </submittedName>
</protein>
<dbReference type="Proteomes" id="UP001138921">
    <property type="component" value="Unassembled WGS sequence"/>
</dbReference>
<dbReference type="InterPro" id="IPR010980">
    <property type="entry name" value="Cyt_c/b562"/>
</dbReference>
<reference evidence="1" key="2">
    <citation type="submission" date="2021-03" db="EMBL/GenBank/DDBJ databases">
        <authorList>
            <person name="Artuso I."/>
            <person name="Turrini P."/>
            <person name="Pirolo M."/>
            <person name="Lugli G.A."/>
            <person name="Ventura M."/>
            <person name="Visca P."/>
        </authorList>
    </citation>
    <scope>NUCLEOTIDE SEQUENCE</scope>
    <source>
        <strain evidence="1">LMG 26462</strain>
    </source>
</reference>
<sequence>MERFDAAVKALVAASQAGSLDGMRVRFKDVGRSCSSCDQKFRPSE</sequence>
<dbReference type="SUPFAM" id="SSF47175">
    <property type="entry name" value="Cytochromes"/>
    <property type="match status" value="1"/>
</dbReference>
<proteinExistence type="predicted"/>
<dbReference type="AlphaFoldDB" id="A0A9X1AAD6"/>
<accession>A0A9X1AAD6</accession>